<dbReference type="InterPro" id="IPR005135">
    <property type="entry name" value="Endo/exonuclease/phosphatase"/>
</dbReference>
<dbReference type="Proteomes" id="UP000265520">
    <property type="component" value="Unassembled WGS sequence"/>
</dbReference>
<keyword evidence="3" id="KW-1185">Reference proteome</keyword>
<proteinExistence type="predicted"/>
<keyword evidence="2" id="KW-0540">Nuclease</keyword>
<keyword evidence="2" id="KW-0255">Endonuclease</keyword>
<accession>A0A392M3L8</accession>
<feature type="domain" description="Endonuclease/exonuclease/phosphatase" evidence="1">
    <location>
        <begin position="5"/>
        <end position="108"/>
    </location>
</feature>
<evidence type="ECO:0000313" key="2">
    <source>
        <dbReference type="EMBL" id="MCH81633.1"/>
    </source>
</evidence>
<comment type="caution">
    <text evidence="2">The sequence shown here is derived from an EMBL/GenBank/DDBJ whole genome shotgun (WGS) entry which is preliminary data.</text>
</comment>
<name>A0A392M3L8_9FABA</name>
<reference evidence="2 3" key="1">
    <citation type="journal article" date="2018" name="Front. Plant Sci.">
        <title>Red Clover (Trifolium pratense) and Zigzag Clover (T. medium) - A Picture of Genomic Similarities and Differences.</title>
        <authorList>
            <person name="Dluhosova J."/>
            <person name="Istvanek J."/>
            <person name="Nedelnik J."/>
            <person name="Repkova J."/>
        </authorList>
    </citation>
    <scope>NUCLEOTIDE SEQUENCE [LARGE SCALE GENOMIC DNA]</scope>
    <source>
        <strain evidence="3">cv. 10/8</strain>
        <tissue evidence="2">Leaf</tissue>
    </source>
</reference>
<feature type="non-terminal residue" evidence="2">
    <location>
        <position position="255"/>
    </location>
</feature>
<evidence type="ECO:0000313" key="3">
    <source>
        <dbReference type="Proteomes" id="UP000265520"/>
    </source>
</evidence>
<dbReference type="GO" id="GO:0004527">
    <property type="term" value="F:exonuclease activity"/>
    <property type="evidence" value="ECO:0007669"/>
    <property type="project" value="UniProtKB-KW"/>
</dbReference>
<dbReference type="GO" id="GO:0004519">
    <property type="term" value="F:endonuclease activity"/>
    <property type="evidence" value="ECO:0007669"/>
    <property type="project" value="UniProtKB-KW"/>
</dbReference>
<dbReference type="PANTHER" id="PTHR33710:SF79">
    <property type="entry name" value="OS06G0205337 PROTEIN"/>
    <property type="match status" value="1"/>
</dbReference>
<dbReference type="AlphaFoldDB" id="A0A392M3L8"/>
<gene>
    <name evidence="2" type="ORF">A2U01_0002424</name>
</gene>
<dbReference type="InterPro" id="IPR036691">
    <property type="entry name" value="Endo/exonu/phosph_ase_sf"/>
</dbReference>
<protein>
    <submittedName>
        <fullName evidence="2">Endonuclease/exonuclease/phosphatase family protein</fullName>
    </submittedName>
</protein>
<keyword evidence="2" id="KW-0269">Exonuclease</keyword>
<dbReference type="EMBL" id="LXQA010002563">
    <property type="protein sequence ID" value="MCH81633.1"/>
    <property type="molecule type" value="Genomic_DNA"/>
</dbReference>
<dbReference type="Gene3D" id="3.60.10.10">
    <property type="entry name" value="Endonuclease/exonuclease/phosphatase"/>
    <property type="match status" value="1"/>
</dbReference>
<sequence>MFTGFYGYPEHDRRRDSWDLLCFLAHDTSLPWCVMGDFNDMLSADDKRGGTAQPNWLIRGFREAVQDSRLIDLPMEGYQFTWTKGRRAQNPTEERLDRALATQSWLDEFPQFKFTNAIADRSDHSPILLRLVHVSQEFKARIFKFENAWLNEQDLNGVVQGAWQTNIHDPLLAKLKRCTEDLEVWSSKLRSRFTRSIAEYREEMERNQDTTSEPCIEKYKAARDNLSKVLKQEEDYWKQRAKTHWLRDGDSNTKF</sequence>
<organism evidence="2 3">
    <name type="scientific">Trifolium medium</name>
    <dbReference type="NCBI Taxonomy" id="97028"/>
    <lineage>
        <taxon>Eukaryota</taxon>
        <taxon>Viridiplantae</taxon>
        <taxon>Streptophyta</taxon>
        <taxon>Embryophyta</taxon>
        <taxon>Tracheophyta</taxon>
        <taxon>Spermatophyta</taxon>
        <taxon>Magnoliopsida</taxon>
        <taxon>eudicotyledons</taxon>
        <taxon>Gunneridae</taxon>
        <taxon>Pentapetalae</taxon>
        <taxon>rosids</taxon>
        <taxon>fabids</taxon>
        <taxon>Fabales</taxon>
        <taxon>Fabaceae</taxon>
        <taxon>Papilionoideae</taxon>
        <taxon>50 kb inversion clade</taxon>
        <taxon>NPAAA clade</taxon>
        <taxon>Hologalegina</taxon>
        <taxon>IRL clade</taxon>
        <taxon>Trifolieae</taxon>
        <taxon>Trifolium</taxon>
    </lineage>
</organism>
<dbReference type="PANTHER" id="PTHR33710">
    <property type="entry name" value="BNAC02G09200D PROTEIN"/>
    <property type="match status" value="1"/>
</dbReference>
<keyword evidence="2" id="KW-0378">Hydrolase</keyword>
<evidence type="ECO:0000259" key="1">
    <source>
        <dbReference type="Pfam" id="PF03372"/>
    </source>
</evidence>
<dbReference type="SUPFAM" id="SSF56219">
    <property type="entry name" value="DNase I-like"/>
    <property type="match status" value="1"/>
</dbReference>
<dbReference type="Pfam" id="PF03372">
    <property type="entry name" value="Exo_endo_phos"/>
    <property type="match status" value="1"/>
</dbReference>